<evidence type="ECO:0000313" key="14">
    <source>
        <dbReference type="RefSeq" id="XP_012937694.1"/>
    </source>
</evidence>
<sequence>MYPRDLTFSILSPSPVREGHWSQTEIIKMSNSIVTACRTNLFGNPFFTNAKCESQVSPTRTIAAAAPEETSCEFGSLKYYALCGFGGLLSCGLTHTAVVPLDLVKCRIQVDAAKYGNIVKGFKVTLAEEGVRALGKGWAPTLVGYSMQGVGKFGFYELFKIFYSGMLGEENTYLWRTSLYLAASASAEFFADIALCPMEAIKVRIQTQPGWSTTLREGFPRILKEEGVSGFYKGLVPLWARQIPYTMMKFACFERTVELLYKNVVPKPRSECTKGEQLVVTFAAGYIAGVFCAIVSHPADTIVSKLNQKKGSNFIDIAKSLGLMGMWKGLVPRIIMIGTLTALQWFIYDSVKVAFRLPRPPPPEMPESLKRKLGVN</sequence>
<feature type="repeat" description="Solcar" evidence="10">
    <location>
        <begin position="276"/>
        <end position="354"/>
    </location>
</feature>
<dbReference type="PANTHER" id="PTHR45671">
    <property type="entry name" value="SOLUTE CARRIER FAMILY 25 (MITOCHONDRIAL CARRIER PHOSPHATE CARRIER), MEMBER 3, LIKE-RELATED-RELATED"/>
    <property type="match status" value="1"/>
</dbReference>
<keyword evidence="7 12" id="KW-1133">Transmembrane helix</keyword>
<evidence type="ECO:0000256" key="12">
    <source>
        <dbReference type="SAM" id="Phobius"/>
    </source>
</evidence>
<dbReference type="Gene3D" id="1.50.40.10">
    <property type="entry name" value="Mitochondrial carrier domain"/>
    <property type="match status" value="1"/>
</dbReference>
<keyword evidence="8" id="KW-0496">Mitochondrion</keyword>
<dbReference type="GeneID" id="101854716"/>
<keyword evidence="3 11" id="KW-0813">Transport</keyword>
<evidence type="ECO:0000256" key="5">
    <source>
        <dbReference type="ARBA" id="ARBA00022737"/>
    </source>
</evidence>
<dbReference type="RefSeq" id="XP_012937694.1">
    <property type="nucleotide sequence ID" value="XM_013082240.2"/>
</dbReference>
<comment type="similarity">
    <text evidence="2 11">Belongs to the mitochondrial carrier (TC 2.A.29) family.</text>
</comment>
<evidence type="ECO:0000256" key="4">
    <source>
        <dbReference type="ARBA" id="ARBA00022692"/>
    </source>
</evidence>
<keyword evidence="4 10" id="KW-0812">Transmembrane</keyword>
<organism evidence="13 14">
    <name type="scientific">Aplysia californica</name>
    <name type="common">California sea hare</name>
    <dbReference type="NCBI Taxonomy" id="6500"/>
    <lineage>
        <taxon>Eukaryota</taxon>
        <taxon>Metazoa</taxon>
        <taxon>Spiralia</taxon>
        <taxon>Lophotrochozoa</taxon>
        <taxon>Mollusca</taxon>
        <taxon>Gastropoda</taxon>
        <taxon>Heterobranchia</taxon>
        <taxon>Euthyneura</taxon>
        <taxon>Tectipleura</taxon>
        <taxon>Aplysiida</taxon>
        <taxon>Aplysioidea</taxon>
        <taxon>Aplysiidae</taxon>
        <taxon>Aplysia</taxon>
    </lineage>
</organism>
<keyword evidence="6" id="KW-0999">Mitochondrion inner membrane</keyword>
<keyword evidence="5" id="KW-0677">Repeat</keyword>
<dbReference type="InterPro" id="IPR018108">
    <property type="entry name" value="MCP_transmembrane"/>
</dbReference>
<evidence type="ECO:0000256" key="8">
    <source>
        <dbReference type="ARBA" id="ARBA00023128"/>
    </source>
</evidence>
<dbReference type="InterPro" id="IPR044677">
    <property type="entry name" value="SLC25A3/Pic2/Mir1-like"/>
</dbReference>
<dbReference type="InterPro" id="IPR023395">
    <property type="entry name" value="MCP_dom_sf"/>
</dbReference>
<proteinExistence type="inferred from homology"/>
<evidence type="ECO:0000256" key="3">
    <source>
        <dbReference type="ARBA" id="ARBA00022448"/>
    </source>
</evidence>
<evidence type="ECO:0000256" key="6">
    <source>
        <dbReference type="ARBA" id="ARBA00022792"/>
    </source>
</evidence>
<dbReference type="PANTHER" id="PTHR45671:SF10">
    <property type="entry name" value="SOLUTE CARRIER FAMILY 25 MEMBER 3"/>
    <property type="match status" value="1"/>
</dbReference>
<feature type="repeat" description="Solcar" evidence="10">
    <location>
        <begin position="78"/>
        <end position="162"/>
    </location>
</feature>
<evidence type="ECO:0000313" key="13">
    <source>
        <dbReference type="Proteomes" id="UP000694888"/>
    </source>
</evidence>
<dbReference type="Pfam" id="PF00153">
    <property type="entry name" value="Mito_carr"/>
    <property type="match status" value="3"/>
</dbReference>
<feature type="transmembrane region" description="Helical" evidence="12">
    <location>
        <begin position="330"/>
        <end position="348"/>
    </location>
</feature>
<gene>
    <name evidence="14" type="primary">LOC101854716</name>
</gene>
<keyword evidence="13" id="KW-1185">Reference proteome</keyword>
<evidence type="ECO:0000256" key="11">
    <source>
        <dbReference type="RuleBase" id="RU000488"/>
    </source>
</evidence>
<evidence type="ECO:0000256" key="1">
    <source>
        <dbReference type="ARBA" id="ARBA00004448"/>
    </source>
</evidence>
<evidence type="ECO:0000256" key="7">
    <source>
        <dbReference type="ARBA" id="ARBA00022989"/>
    </source>
</evidence>
<evidence type="ECO:0000256" key="2">
    <source>
        <dbReference type="ARBA" id="ARBA00006375"/>
    </source>
</evidence>
<protein>
    <submittedName>
        <fullName evidence="14">Phosphate carrier protein, mitochondrial isoform X1</fullName>
    </submittedName>
</protein>
<feature type="transmembrane region" description="Helical" evidence="12">
    <location>
        <begin position="278"/>
        <end position="299"/>
    </location>
</feature>
<evidence type="ECO:0000256" key="9">
    <source>
        <dbReference type="ARBA" id="ARBA00023136"/>
    </source>
</evidence>
<dbReference type="PROSITE" id="PS50920">
    <property type="entry name" value="SOLCAR"/>
    <property type="match status" value="3"/>
</dbReference>
<name>A0ABM0ZZF6_APLCA</name>
<keyword evidence="9 10" id="KW-0472">Membrane</keyword>
<dbReference type="Proteomes" id="UP000694888">
    <property type="component" value="Unplaced"/>
</dbReference>
<comment type="subcellular location">
    <subcellularLocation>
        <location evidence="1">Mitochondrion inner membrane</location>
        <topology evidence="1">Multi-pass membrane protein</topology>
    </subcellularLocation>
</comment>
<accession>A0ABM0ZZF6</accession>
<evidence type="ECO:0000256" key="10">
    <source>
        <dbReference type="PROSITE-ProRule" id="PRU00282"/>
    </source>
</evidence>
<reference evidence="14" key="1">
    <citation type="submission" date="2025-08" db="UniProtKB">
        <authorList>
            <consortium name="RefSeq"/>
        </authorList>
    </citation>
    <scope>IDENTIFICATION</scope>
</reference>
<dbReference type="SUPFAM" id="SSF103506">
    <property type="entry name" value="Mitochondrial carrier"/>
    <property type="match status" value="1"/>
</dbReference>
<feature type="repeat" description="Solcar" evidence="10">
    <location>
        <begin position="175"/>
        <end position="259"/>
    </location>
</feature>